<feature type="transmembrane region" description="Helical" evidence="5">
    <location>
        <begin position="255"/>
        <end position="272"/>
    </location>
</feature>
<dbReference type="InterPro" id="IPR011622">
    <property type="entry name" value="7TMR_DISM_rcpt_extracell_dom2"/>
</dbReference>
<gene>
    <name evidence="8" type="ordered locus">Slin_3581</name>
</gene>
<dbReference type="SMART" id="SM00388">
    <property type="entry name" value="HisKA"/>
    <property type="match status" value="1"/>
</dbReference>
<keyword evidence="6" id="KW-0732">Signal</keyword>
<dbReference type="Pfam" id="PF07696">
    <property type="entry name" value="7TMR-DISMED2"/>
    <property type="match status" value="1"/>
</dbReference>
<feature type="transmembrane region" description="Helical" evidence="5">
    <location>
        <begin position="197"/>
        <end position="218"/>
    </location>
</feature>
<evidence type="ECO:0000313" key="8">
    <source>
        <dbReference type="EMBL" id="ADB39588.1"/>
    </source>
</evidence>
<dbReference type="RefSeq" id="WP_012928109.1">
    <property type="nucleotide sequence ID" value="NC_013730.1"/>
</dbReference>
<dbReference type="STRING" id="504472.Slin_3581"/>
<dbReference type="Gene3D" id="3.30.565.10">
    <property type="entry name" value="Histidine kinase-like ATPase, C-terminal domain"/>
    <property type="match status" value="1"/>
</dbReference>
<feature type="domain" description="Histidine kinase" evidence="7">
    <location>
        <begin position="489"/>
        <end position="736"/>
    </location>
</feature>
<evidence type="ECO:0000256" key="6">
    <source>
        <dbReference type="SAM" id="SignalP"/>
    </source>
</evidence>
<dbReference type="InterPro" id="IPR005467">
    <property type="entry name" value="His_kinase_dom"/>
</dbReference>
<dbReference type="InterPro" id="IPR003594">
    <property type="entry name" value="HATPase_dom"/>
</dbReference>
<proteinExistence type="predicted"/>
<dbReference type="KEGG" id="sli:Slin_3581"/>
<evidence type="ECO:0000256" key="1">
    <source>
        <dbReference type="ARBA" id="ARBA00000085"/>
    </source>
</evidence>
<protein>
    <recommendedName>
        <fullName evidence="2">histidine kinase</fullName>
        <ecNumber evidence="2">2.7.13.3</ecNumber>
    </recommendedName>
</protein>
<dbReference type="Proteomes" id="UP000002028">
    <property type="component" value="Chromosome"/>
</dbReference>
<dbReference type="InterPro" id="IPR011623">
    <property type="entry name" value="7TMR_DISM_rcpt_extracell_dom1"/>
</dbReference>
<keyword evidence="5" id="KW-1133">Transmembrane helix</keyword>
<dbReference type="Gene3D" id="2.60.40.2380">
    <property type="match status" value="1"/>
</dbReference>
<evidence type="ECO:0000259" key="7">
    <source>
        <dbReference type="PROSITE" id="PS50109"/>
    </source>
</evidence>
<feature type="signal peptide" evidence="6">
    <location>
        <begin position="1"/>
        <end position="20"/>
    </location>
</feature>
<evidence type="ECO:0000256" key="4">
    <source>
        <dbReference type="SAM" id="Coils"/>
    </source>
</evidence>
<feature type="transmembrane region" description="Helical" evidence="5">
    <location>
        <begin position="225"/>
        <end position="243"/>
    </location>
</feature>
<accession>D2QR34</accession>
<dbReference type="Pfam" id="PF02518">
    <property type="entry name" value="HATPase_c"/>
    <property type="match status" value="1"/>
</dbReference>
<evidence type="ECO:0000313" key="9">
    <source>
        <dbReference type="Proteomes" id="UP000002028"/>
    </source>
</evidence>
<dbReference type="SUPFAM" id="SSF47384">
    <property type="entry name" value="Homodimeric domain of signal transducing histidine kinase"/>
    <property type="match status" value="1"/>
</dbReference>
<dbReference type="SMART" id="SM00387">
    <property type="entry name" value="HATPase_c"/>
    <property type="match status" value="1"/>
</dbReference>
<dbReference type="CDD" id="cd00082">
    <property type="entry name" value="HisKA"/>
    <property type="match status" value="1"/>
</dbReference>
<feature type="transmembrane region" description="Helical" evidence="5">
    <location>
        <begin position="323"/>
        <end position="341"/>
    </location>
</feature>
<keyword evidence="5" id="KW-0472">Membrane</keyword>
<dbReference type="Gene3D" id="1.10.287.130">
    <property type="match status" value="1"/>
</dbReference>
<dbReference type="SUPFAM" id="SSF55874">
    <property type="entry name" value="ATPase domain of HSP90 chaperone/DNA topoisomerase II/histidine kinase"/>
    <property type="match status" value="1"/>
</dbReference>
<keyword evidence="4" id="KW-0175">Coiled coil</keyword>
<evidence type="ECO:0000256" key="3">
    <source>
        <dbReference type="ARBA" id="ARBA00022553"/>
    </source>
</evidence>
<comment type="catalytic activity">
    <reaction evidence="1">
        <text>ATP + protein L-histidine = ADP + protein N-phospho-L-histidine.</text>
        <dbReference type="EC" id="2.7.13.3"/>
    </reaction>
</comment>
<keyword evidence="8" id="KW-0808">Transferase</keyword>
<dbReference type="PANTHER" id="PTHR43065">
    <property type="entry name" value="SENSOR HISTIDINE KINASE"/>
    <property type="match status" value="1"/>
</dbReference>
<feature type="transmembrane region" description="Helical" evidence="5">
    <location>
        <begin position="292"/>
        <end position="311"/>
    </location>
</feature>
<sequence>MKNRCLLLCFWLGMQLSAVAQTGLPPVFSIRPDSVQTPDTTHIQVLEDARGELTFEQVRQSSAFRVEPFFDPTRRAHVYWLRMRLRNTGSDTLNLYLGDFSSNYLDIYWLNSRNQWQHQRTGELVPLSQVPSRNGNKERNRLFFSLAPGQTTTLYQRSENAFWRPPLTYLSTQLQSEESRIRAVFNYIRVEKEWKNYFFDGIMIGILLLAVCYNLLIFFSIKDRVYLHFAICLFFFTLDRNAFWIQQAFFEEYPYVFNVLSHFFFLIFFIFFTQSIRKFIQPVPAFPRLNKAIGGFLLVTSLFIVVLFFSFNKVWFPLNEADVLINILIRVVYGLCIILILKMMKTGSVDARLALLANVPLFIFWLFTLSTLVAGQYFNADMLKSLGRTFGYLESICFAWLIIVFSGALINRYNLTKQRLAQQIIEKEQLERERELERSRLIEEQKIVLEQQVEERTAQLKASLEDLRMTQDQLVQKEKMASLGELTAGIAHEIQNPLNFVNNFSEVSIELLDELKEGPLQQLPDSEKEYAGEILGDLTQNLEKITHHGNRASSIVKGMLAHSRTADGERRPTDLNALADEFMRLSYHGLRAKDKTFNCELATQFIPNLPLVTVVTQDIGRVLLNLFNNAFYAVSEKKKQLDAVGETGYKPTVSISTKQVGKTVEIRVTDNGTGIPEAVKTKIFQPFFTTKPAGSGTGLGLSLSYDIVTKGHGGLLTVESDSTTGTAFTLALPVDRDSE</sequence>
<feature type="transmembrane region" description="Helical" evidence="5">
    <location>
        <begin position="353"/>
        <end position="378"/>
    </location>
</feature>
<dbReference type="GO" id="GO:0000155">
    <property type="term" value="F:phosphorelay sensor kinase activity"/>
    <property type="evidence" value="ECO:0007669"/>
    <property type="project" value="InterPro"/>
</dbReference>
<keyword evidence="9" id="KW-1185">Reference proteome</keyword>
<keyword evidence="5" id="KW-0812">Transmembrane</keyword>
<dbReference type="InterPro" id="IPR004358">
    <property type="entry name" value="Sig_transdc_His_kin-like_C"/>
</dbReference>
<reference evidence="8 9" key="1">
    <citation type="journal article" date="2010" name="Stand. Genomic Sci.">
        <title>Complete genome sequence of Spirosoma linguale type strain (1).</title>
        <authorList>
            <person name="Lail K."/>
            <person name="Sikorski J."/>
            <person name="Saunders E."/>
            <person name="Lapidus A."/>
            <person name="Glavina Del Rio T."/>
            <person name="Copeland A."/>
            <person name="Tice H."/>
            <person name="Cheng J.-F."/>
            <person name="Lucas S."/>
            <person name="Nolan M."/>
            <person name="Bruce D."/>
            <person name="Goodwin L."/>
            <person name="Pitluck S."/>
            <person name="Ivanova N."/>
            <person name="Mavromatis K."/>
            <person name="Ovchinnikova G."/>
            <person name="Pati A."/>
            <person name="Chen A."/>
            <person name="Palaniappan K."/>
            <person name="Land M."/>
            <person name="Hauser L."/>
            <person name="Chang Y.-J."/>
            <person name="Jeffries C.D."/>
            <person name="Chain P."/>
            <person name="Brettin T."/>
            <person name="Detter J.C."/>
            <person name="Schuetze A."/>
            <person name="Rohde M."/>
            <person name="Tindall B.J."/>
            <person name="Goeker M."/>
            <person name="Bristow J."/>
            <person name="Eisen J.A."/>
            <person name="Markowitz V."/>
            <person name="Hugenholtz P."/>
            <person name="Kyrpides N.C."/>
            <person name="Klenk H.-P."/>
            <person name="Chen F."/>
        </authorList>
    </citation>
    <scope>NUCLEOTIDE SEQUENCE [LARGE SCALE GENOMIC DNA]</scope>
    <source>
        <strain evidence="9">ATCC 33905 / DSM 74 / LMG 10896 / Claus 1</strain>
    </source>
</reference>
<dbReference type="InterPro" id="IPR003661">
    <property type="entry name" value="HisK_dim/P_dom"/>
</dbReference>
<feature type="transmembrane region" description="Helical" evidence="5">
    <location>
        <begin position="390"/>
        <end position="410"/>
    </location>
</feature>
<dbReference type="EMBL" id="CP001769">
    <property type="protein sequence ID" value="ADB39588.1"/>
    <property type="molecule type" value="Genomic_DNA"/>
</dbReference>
<dbReference type="AlphaFoldDB" id="D2QR34"/>
<dbReference type="EC" id="2.7.13.3" evidence="2"/>
<dbReference type="InterPro" id="IPR036890">
    <property type="entry name" value="HATPase_C_sf"/>
</dbReference>
<feature type="chain" id="PRO_5003035635" description="histidine kinase" evidence="6">
    <location>
        <begin position="21"/>
        <end position="739"/>
    </location>
</feature>
<feature type="coiled-coil region" evidence="4">
    <location>
        <begin position="413"/>
        <end position="470"/>
    </location>
</feature>
<dbReference type="eggNOG" id="COG4191">
    <property type="taxonomic scope" value="Bacteria"/>
</dbReference>
<keyword evidence="8" id="KW-0418">Kinase</keyword>
<keyword evidence="3" id="KW-0597">Phosphoprotein</keyword>
<name>D2QR34_SPILD</name>
<dbReference type="InterPro" id="IPR036097">
    <property type="entry name" value="HisK_dim/P_sf"/>
</dbReference>
<dbReference type="PANTHER" id="PTHR43065:SF42">
    <property type="entry name" value="TWO-COMPONENT SENSOR PPRA"/>
    <property type="match status" value="1"/>
</dbReference>
<organism evidence="8 9">
    <name type="scientific">Spirosoma linguale (strain ATCC 33905 / DSM 74 / LMG 10896 / Claus 1)</name>
    <dbReference type="NCBI Taxonomy" id="504472"/>
    <lineage>
        <taxon>Bacteria</taxon>
        <taxon>Pseudomonadati</taxon>
        <taxon>Bacteroidota</taxon>
        <taxon>Cytophagia</taxon>
        <taxon>Cytophagales</taxon>
        <taxon>Cytophagaceae</taxon>
        <taxon>Spirosoma</taxon>
    </lineage>
</organism>
<dbReference type="PRINTS" id="PR00344">
    <property type="entry name" value="BCTRLSENSOR"/>
</dbReference>
<evidence type="ECO:0000256" key="2">
    <source>
        <dbReference type="ARBA" id="ARBA00012438"/>
    </source>
</evidence>
<evidence type="ECO:0000256" key="5">
    <source>
        <dbReference type="SAM" id="Phobius"/>
    </source>
</evidence>
<dbReference type="PROSITE" id="PS50109">
    <property type="entry name" value="HIS_KIN"/>
    <property type="match status" value="1"/>
</dbReference>
<dbReference type="Pfam" id="PF07695">
    <property type="entry name" value="7TMR-DISM_7TM"/>
    <property type="match status" value="1"/>
</dbReference>
<dbReference type="HOGENOM" id="CLU_022317_0_0_10"/>